<dbReference type="RefSeq" id="WP_039401106.1">
    <property type="nucleotide sequence ID" value="NZ_AP028930.1"/>
</dbReference>
<protein>
    <submittedName>
        <fullName evidence="2">Uncharacterized protein</fullName>
    </submittedName>
</protein>
<name>A0A239SSG1_9BURK</name>
<dbReference type="GeneID" id="88096716"/>
<keyword evidence="1" id="KW-1133">Transmembrane helix</keyword>
<feature type="transmembrane region" description="Helical" evidence="1">
    <location>
        <begin position="16"/>
        <end position="33"/>
    </location>
</feature>
<keyword evidence="1" id="KW-0472">Membrane</keyword>
<dbReference type="STRING" id="93222.NA29_24680"/>
<evidence type="ECO:0000313" key="2">
    <source>
        <dbReference type="EMBL" id="SNU88182.1"/>
    </source>
</evidence>
<gene>
    <name evidence="2" type="ORF">SAMEA4530655_04123</name>
</gene>
<dbReference type="KEGG" id="pspu:NA29_24680"/>
<sequence>MAQTYGSQIFGPMYDVVGWLAAVGLFIYFGLGAQGMTLEQRAKVPRWLLNKKICFSMAAISAVFAIGKFAHWL</sequence>
<reference evidence="2 3" key="1">
    <citation type="submission" date="2017-06" db="EMBL/GenBank/DDBJ databases">
        <authorList>
            <consortium name="Pathogen Informatics"/>
        </authorList>
    </citation>
    <scope>NUCLEOTIDE SEQUENCE [LARGE SCALE GENOMIC DNA]</scope>
    <source>
        <strain evidence="2 3">NCTC13161</strain>
    </source>
</reference>
<accession>A0A239SSG1</accession>
<dbReference type="Proteomes" id="UP000215126">
    <property type="component" value="Chromosome 1"/>
</dbReference>
<proteinExistence type="predicted"/>
<feature type="transmembrane region" description="Helical" evidence="1">
    <location>
        <begin position="53"/>
        <end position="72"/>
    </location>
</feature>
<evidence type="ECO:0000256" key="1">
    <source>
        <dbReference type="SAM" id="Phobius"/>
    </source>
</evidence>
<keyword evidence="1" id="KW-0812">Transmembrane</keyword>
<organism evidence="2 3">
    <name type="scientific">Pandoraea sputorum</name>
    <dbReference type="NCBI Taxonomy" id="93222"/>
    <lineage>
        <taxon>Bacteria</taxon>
        <taxon>Pseudomonadati</taxon>
        <taxon>Pseudomonadota</taxon>
        <taxon>Betaproteobacteria</taxon>
        <taxon>Burkholderiales</taxon>
        <taxon>Burkholderiaceae</taxon>
        <taxon>Pandoraea</taxon>
    </lineage>
</organism>
<dbReference type="EMBL" id="LT906435">
    <property type="protein sequence ID" value="SNU88182.1"/>
    <property type="molecule type" value="Genomic_DNA"/>
</dbReference>
<dbReference type="OrthoDB" id="9134217at2"/>
<evidence type="ECO:0000313" key="3">
    <source>
        <dbReference type="Proteomes" id="UP000215126"/>
    </source>
</evidence>
<dbReference type="AlphaFoldDB" id="A0A239SSG1"/>
<keyword evidence="3" id="KW-1185">Reference proteome</keyword>